<feature type="domain" description="C2H2-type" evidence="4">
    <location>
        <begin position="15"/>
        <end position="44"/>
    </location>
</feature>
<dbReference type="GO" id="GO:0003676">
    <property type="term" value="F:nucleic acid binding"/>
    <property type="evidence" value="ECO:0007669"/>
    <property type="project" value="InterPro"/>
</dbReference>
<dbReference type="Pfam" id="PF00929">
    <property type="entry name" value="RNase_T"/>
    <property type="match status" value="1"/>
</dbReference>
<evidence type="ECO:0000256" key="2">
    <source>
        <dbReference type="ARBA" id="ARBA00022801"/>
    </source>
</evidence>
<sequence length="372" mass="42196">MEPESELTKAPTTRHKCSACFKQYKLKEHLIAHMKKSLHSPHQPKCGVCEKHCKSFESLREHICGPLAKADCSKILKERGCGLCLEIFDSPNLLNEHKEICCLPAPVPLGTIRTAPIQSETDVLGRSSQSPDRGRIEAVAIDCEMVGGGTDGTLDICARVCLIDEEEKILFHTYVEPIIPVTDYRTGVTGMTEDHLKDVMPLKEVRDKIMNILQNGESISRLRLDGGKAKRLVGHSLDNDLNCLRMNYPDHMLRYEIQTGVHDPYEDSVSAMRLYKRMQGQDHPLGKSECSDPPYHTKSFANPFDSWQPKELEKMTPDELFKISKSNYRCWCLDLRCSPEPQLELSEMEQTWPSWPAARGRAENRATWGWSS</sequence>
<dbReference type="Gene3D" id="3.30.420.10">
    <property type="entry name" value="Ribonuclease H-like superfamily/Ribonuclease H"/>
    <property type="match status" value="1"/>
</dbReference>
<evidence type="ECO:0000313" key="5">
    <source>
        <dbReference type="EMBL" id="KAK6937488.1"/>
    </source>
</evidence>
<accession>A0AAN8ZKI4</accession>
<dbReference type="PANTHER" id="PTHR12801:SF123">
    <property type="entry name" value="RNA EXONUCLEASE 4"/>
    <property type="match status" value="1"/>
</dbReference>
<organism evidence="5 6">
    <name type="scientific">Dillenia turbinata</name>
    <dbReference type="NCBI Taxonomy" id="194707"/>
    <lineage>
        <taxon>Eukaryota</taxon>
        <taxon>Viridiplantae</taxon>
        <taxon>Streptophyta</taxon>
        <taxon>Embryophyta</taxon>
        <taxon>Tracheophyta</taxon>
        <taxon>Spermatophyta</taxon>
        <taxon>Magnoliopsida</taxon>
        <taxon>eudicotyledons</taxon>
        <taxon>Gunneridae</taxon>
        <taxon>Pentapetalae</taxon>
        <taxon>Dilleniales</taxon>
        <taxon>Dilleniaceae</taxon>
        <taxon>Dillenia</taxon>
    </lineage>
</organism>
<protein>
    <submittedName>
        <fullName evidence="5">Exonuclease, RNase T/DNA polymerase III</fullName>
    </submittedName>
</protein>
<name>A0AAN8ZKI4_9MAGN</name>
<dbReference type="Proteomes" id="UP001370490">
    <property type="component" value="Unassembled WGS sequence"/>
</dbReference>
<evidence type="ECO:0000259" key="4">
    <source>
        <dbReference type="PROSITE" id="PS50157"/>
    </source>
</evidence>
<evidence type="ECO:0000313" key="6">
    <source>
        <dbReference type="Proteomes" id="UP001370490"/>
    </source>
</evidence>
<evidence type="ECO:0000256" key="1">
    <source>
        <dbReference type="ARBA" id="ARBA00022722"/>
    </source>
</evidence>
<keyword evidence="1" id="KW-0540">Nuclease</keyword>
<keyword evidence="2" id="KW-0378">Hydrolase</keyword>
<keyword evidence="3" id="KW-0863">Zinc-finger</keyword>
<dbReference type="SMART" id="SM00479">
    <property type="entry name" value="EXOIII"/>
    <property type="match status" value="1"/>
</dbReference>
<evidence type="ECO:0000256" key="3">
    <source>
        <dbReference type="PROSITE-ProRule" id="PRU00042"/>
    </source>
</evidence>
<keyword evidence="3" id="KW-0862">Zinc</keyword>
<dbReference type="GO" id="GO:0005634">
    <property type="term" value="C:nucleus"/>
    <property type="evidence" value="ECO:0007669"/>
    <property type="project" value="TreeGrafter"/>
</dbReference>
<gene>
    <name evidence="5" type="ORF">RJ641_030996</name>
</gene>
<keyword evidence="3" id="KW-0479">Metal-binding</keyword>
<dbReference type="InterPro" id="IPR047021">
    <property type="entry name" value="REXO1/3/4-like"/>
</dbReference>
<keyword evidence="5" id="KW-0269">Exonuclease</keyword>
<proteinExistence type="predicted"/>
<dbReference type="GO" id="GO:0004527">
    <property type="term" value="F:exonuclease activity"/>
    <property type="evidence" value="ECO:0007669"/>
    <property type="project" value="UniProtKB-KW"/>
</dbReference>
<dbReference type="InterPro" id="IPR013520">
    <property type="entry name" value="Ribonucl_H"/>
</dbReference>
<dbReference type="PROSITE" id="PS50157">
    <property type="entry name" value="ZINC_FINGER_C2H2_2"/>
    <property type="match status" value="1"/>
</dbReference>
<dbReference type="GO" id="GO:0008270">
    <property type="term" value="F:zinc ion binding"/>
    <property type="evidence" value="ECO:0007669"/>
    <property type="project" value="UniProtKB-KW"/>
</dbReference>
<dbReference type="SUPFAM" id="SSF53098">
    <property type="entry name" value="Ribonuclease H-like"/>
    <property type="match status" value="1"/>
</dbReference>
<reference evidence="5 6" key="1">
    <citation type="submission" date="2023-12" db="EMBL/GenBank/DDBJ databases">
        <title>A high-quality genome assembly for Dillenia turbinata (Dilleniales).</title>
        <authorList>
            <person name="Chanderbali A."/>
        </authorList>
    </citation>
    <scope>NUCLEOTIDE SEQUENCE [LARGE SCALE GENOMIC DNA]</scope>
    <source>
        <strain evidence="5">LSX21</strain>
        <tissue evidence="5">Leaf</tissue>
    </source>
</reference>
<comment type="caution">
    <text evidence="5">The sequence shown here is derived from an EMBL/GenBank/DDBJ whole genome shotgun (WGS) entry which is preliminary data.</text>
</comment>
<dbReference type="InterPro" id="IPR013087">
    <property type="entry name" value="Znf_C2H2_type"/>
</dbReference>
<dbReference type="EMBL" id="JBAMMX010000006">
    <property type="protein sequence ID" value="KAK6937488.1"/>
    <property type="molecule type" value="Genomic_DNA"/>
</dbReference>
<dbReference type="InterPro" id="IPR036397">
    <property type="entry name" value="RNaseH_sf"/>
</dbReference>
<dbReference type="InterPro" id="IPR012337">
    <property type="entry name" value="RNaseH-like_sf"/>
</dbReference>
<dbReference type="AlphaFoldDB" id="A0AAN8ZKI4"/>
<keyword evidence="6" id="KW-1185">Reference proteome</keyword>
<dbReference type="PANTHER" id="PTHR12801">
    <property type="entry name" value="RNA EXONUCLEASE REXO1 / RECO3 FAMILY MEMBER-RELATED"/>
    <property type="match status" value="1"/>
</dbReference>
<dbReference type="PROSITE" id="PS00028">
    <property type="entry name" value="ZINC_FINGER_C2H2_1"/>
    <property type="match status" value="1"/>
</dbReference>